<evidence type="ECO:0000256" key="7">
    <source>
        <dbReference type="ARBA" id="ARBA00022801"/>
    </source>
</evidence>
<gene>
    <name evidence="14" type="ORF">DFR42_106322</name>
</gene>
<feature type="transmembrane region" description="Helical" evidence="12">
    <location>
        <begin position="14"/>
        <end position="33"/>
    </location>
</feature>
<evidence type="ECO:0000256" key="12">
    <source>
        <dbReference type="SAM" id="Phobius"/>
    </source>
</evidence>
<dbReference type="PANTHER" id="PTHR43221">
    <property type="entry name" value="PROTEASE HTPX"/>
    <property type="match status" value="1"/>
</dbReference>
<evidence type="ECO:0000256" key="11">
    <source>
        <dbReference type="ARBA" id="ARBA00023136"/>
    </source>
</evidence>
<reference evidence="14 15" key="1">
    <citation type="submission" date="2018-05" db="EMBL/GenBank/DDBJ databases">
        <title>Genomic Encyclopedia of Type Strains, Phase IV (KMG-IV): sequencing the most valuable type-strain genomes for metagenomic binning, comparative biology and taxonomic classification.</title>
        <authorList>
            <person name="Goeker M."/>
        </authorList>
    </citation>
    <scope>NUCLEOTIDE SEQUENCE [LARGE SCALE GENOMIC DNA]</scope>
    <source>
        <strain evidence="14 15">DSM 19792</strain>
    </source>
</reference>
<comment type="cofactor">
    <cofactor evidence="1">
        <name>Zn(2+)</name>
        <dbReference type="ChEBI" id="CHEBI:29105"/>
    </cofactor>
</comment>
<sequence length="614" mass="69214">MSAGLTLKKDLAKILLYSLLSLFLIPLFTYWFAQHVENKQDEKFLSYVSQQITSDSKLTAEEKFQQQEFFRLYPPSKICESEVAEAASYKERVCAPYSDNWQFTMARKVSAWTMAGGVVLLISVLLLGAFAFLNEKAQYLSFVTGWRLLTLSCAAGTIAQGAMLMWLSFWVTAYFFHSYSIKLIVVAVIFVAIAVFYVIASIFKRVRNDHQIQGELICEQAAPGLWQRIRDLATRLKTGAPENIVAGIDANFFVTESPLNVSGRSLRGRSLFISLPLLRLLSQSEADAVLTHELAHFRGGDTANSAALGPKLAQYDQYCAEMSSAHVPTVFYLMCLYRMIFEIASARNSRNREFLADRIAAKVIAPAAVTHSLIKIAAYANYRSKIESQLFSRNERQGSSLGIAQFVASGLHPYASSSDFLATMKHASVPHPYDSHPKMMERMENVGHIVTEAGYGAIVTSVPAQTWAGDIQTADEIEHRLWASYEEDFSQAHEHSLAYRYEPANEEEQALVLRYFPPVEFSLKEGKTIQVTYAGWILPDETEPVSWDRVATYEYEDGMMSDTLTIKHPEKGMLGAKSTKVKLPGIKKVREEFKNVSGHYWHRHQVMRHQQALH</sequence>
<dbReference type="CDD" id="cd07328">
    <property type="entry name" value="M48_Ste24p_like"/>
    <property type="match status" value="1"/>
</dbReference>
<evidence type="ECO:0000256" key="1">
    <source>
        <dbReference type="ARBA" id="ARBA00001947"/>
    </source>
</evidence>
<dbReference type="GO" id="GO:0004222">
    <property type="term" value="F:metalloendopeptidase activity"/>
    <property type="evidence" value="ECO:0007669"/>
    <property type="project" value="InterPro"/>
</dbReference>
<keyword evidence="6" id="KW-0479">Metal-binding</keyword>
<evidence type="ECO:0000259" key="13">
    <source>
        <dbReference type="Pfam" id="PF01435"/>
    </source>
</evidence>
<dbReference type="Pfam" id="PF01435">
    <property type="entry name" value="Peptidase_M48"/>
    <property type="match status" value="1"/>
</dbReference>
<keyword evidence="10" id="KW-0482">Metalloprotease</keyword>
<keyword evidence="4 14" id="KW-0645">Protease</keyword>
<evidence type="ECO:0000256" key="4">
    <source>
        <dbReference type="ARBA" id="ARBA00022670"/>
    </source>
</evidence>
<proteinExistence type="predicted"/>
<evidence type="ECO:0000256" key="8">
    <source>
        <dbReference type="ARBA" id="ARBA00022833"/>
    </source>
</evidence>
<accession>A0A318J611</accession>
<dbReference type="EMBL" id="QJKB01000006">
    <property type="protein sequence ID" value="PXX42142.1"/>
    <property type="molecule type" value="Genomic_DNA"/>
</dbReference>
<keyword evidence="3" id="KW-1003">Cell membrane</keyword>
<keyword evidence="15" id="KW-1185">Reference proteome</keyword>
<feature type="domain" description="Peptidase M48" evidence="13">
    <location>
        <begin position="261"/>
        <end position="447"/>
    </location>
</feature>
<dbReference type="GO" id="GO:0046872">
    <property type="term" value="F:metal ion binding"/>
    <property type="evidence" value="ECO:0007669"/>
    <property type="project" value="UniProtKB-KW"/>
</dbReference>
<evidence type="ECO:0000313" key="15">
    <source>
        <dbReference type="Proteomes" id="UP000247792"/>
    </source>
</evidence>
<dbReference type="OrthoDB" id="5295941at2"/>
<dbReference type="GO" id="GO:0006508">
    <property type="term" value="P:proteolysis"/>
    <property type="evidence" value="ECO:0007669"/>
    <property type="project" value="UniProtKB-KW"/>
</dbReference>
<feature type="transmembrane region" description="Helical" evidence="12">
    <location>
        <begin position="183"/>
        <end position="203"/>
    </location>
</feature>
<evidence type="ECO:0000256" key="5">
    <source>
        <dbReference type="ARBA" id="ARBA00022692"/>
    </source>
</evidence>
<keyword evidence="9 12" id="KW-1133">Transmembrane helix</keyword>
<organism evidence="14 15">
    <name type="scientific">Undibacterium pigrum</name>
    <dbReference type="NCBI Taxonomy" id="401470"/>
    <lineage>
        <taxon>Bacteria</taxon>
        <taxon>Pseudomonadati</taxon>
        <taxon>Pseudomonadota</taxon>
        <taxon>Betaproteobacteria</taxon>
        <taxon>Burkholderiales</taxon>
        <taxon>Oxalobacteraceae</taxon>
        <taxon>Undibacterium</taxon>
    </lineage>
</organism>
<evidence type="ECO:0000313" key="14">
    <source>
        <dbReference type="EMBL" id="PXX42142.1"/>
    </source>
</evidence>
<evidence type="ECO:0000256" key="9">
    <source>
        <dbReference type="ARBA" id="ARBA00022989"/>
    </source>
</evidence>
<keyword evidence="5 12" id="KW-0812">Transmembrane</keyword>
<dbReference type="Gene3D" id="3.30.2010.10">
    <property type="entry name" value="Metalloproteases ('zincins'), catalytic domain"/>
    <property type="match status" value="1"/>
</dbReference>
<dbReference type="PANTHER" id="PTHR43221:SF1">
    <property type="entry name" value="PROTEASE HTPX"/>
    <property type="match status" value="1"/>
</dbReference>
<dbReference type="RefSeq" id="WP_110256564.1">
    <property type="nucleotide sequence ID" value="NZ_QJKB01000006.1"/>
</dbReference>
<keyword evidence="8" id="KW-0862">Zinc</keyword>
<keyword evidence="11 12" id="KW-0472">Membrane</keyword>
<comment type="caution">
    <text evidence="14">The sequence shown here is derived from an EMBL/GenBank/DDBJ whole genome shotgun (WGS) entry which is preliminary data.</text>
</comment>
<dbReference type="InterPro" id="IPR001915">
    <property type="entry name" value="Peptidase_M48"/>
</dbReference>
<dbReference type="Proteomes" id="UP000247792">
    <property type="component" value="Unassembled WGS sequence"/>
</dbReference>
<evidence type="ECO:0000256" key="6">
    <source>
        <dbReference type="ARBA" id="ARBA00022723"/>
    </source>
</evidence>
<dbReference type="GO" id="GO:0005886">
    <property type="term" value="C:plasma membrane"/>
    <property type="evidence" value="ECO:0007669"/>
    <property type="project" value="UniProtKB-SubCell"/>
</dbReference>
<protein>
    <submittedName>
        <fullName evidence="14">Zn-dependent protease with chaperone function</fullName>
    </submittedName>
</protein>
<feature type="transmembrane region" description="Helical" evidence="12">
    <location>
        <begin position="111"/>
        <end position="133"/>
    </location>
</feature>
<dbReference type="InterPro" id="IPR050083">
    <property type="entry name" value="HtpX_protease"/>
</dbReference>
<feature type="transmembrane region" description="Helical" evidence="12">
    <location>
        <begin position="145"/>
        <end position="171"/>
    </location>
</feature>
<keyword evidence="7" id="KW-0378">Hydrolase</keyword>
<name>A0A318J611_9BURK</name>
<comment type="subcellular location">
    <subcellularLocation>
        <location evidence="2">Cell membrane</location>
        <topology evidence="2">Multi-pass membrane protein</topology>
    </subcellularLocation>
</comment>
<evidence type="ECO:0000256" key="10">
    <source>
        <dbReference type="ARBA" id="ARBA00023049"/>
    </source>
</evidence>
<evidence type="ECO:0000256" key="2">
    <source>
        <dbReference type="ARBA" id="ARBA00004651"/>
    </source>
</evidence>
<dbReference type="AlphaFoldDB" id="A0A318J611"/>
<evidence type="ECO:0000256" key="3">
    <source>
        <dbReference type="ARBA" id="ARBA00022475"/>
    </source>
</evidence>